<dbReference type="InterPro" id="IPR038222">
    <property type="entry name" value="DHHA2_dom_sf"/>
</dbReference>
<dbReference type="GO" id="GO:0004309">
    <property type="term" value="F:exopolyphosphatase activity"/>
    <property type="evidence" value="ECO:0000318"/>
    <property type="project" value="GO_Central"/>
</dbReference>
<comment type="similarity">
    <text evidence="2">Belongs to the PPase class C family. Prune subfamily.</text>
</comment>
<dbReference type="PANTHER" id="PTHR12112">
    <property type="entry name" value="BNIP - RELATED"/>
    <property type="match status" value="1"/>
</dbReference>
<keyword evidence="5" id="KW-0464">Manganese</keyword>
<dbReference type="InterPro" id="IPR038763">
    <property type="entry name" value="DHH_sf"/>
</dbReference>
<dbReference type="GO" id="GO:0046872">
    <property type="term" value="F:metal ion binding"/>
    <property type="evidence" value="ECO:0007669"/>
    <property type="project" value="UniProtKB-KW"/>
</dbReference>
<sequence>GVHVVLGNEACDLDSAVCSVVYAFFLHNMDGNEKIFLPVLNIPRADFPLRTEITYTFARFGINLKDLVFTDEFDMTALKTKGELAVTLVDHNLLARHQQGLISVLVEVIDHHKDELAPHVKKTIEPVGSCSTLIAEKILSNKPDLLDNQVTGLLLSAILLDSVNLDPRAGRMTPKDQHIVQALQDKVKFNLEELYHSVNEAKFDVSGLTSAEILRKDYKAVPLYPGNPARVGISSIGLPLQ</sequence>
<gene>
    <name evidence="8" type="ORF">NEMVEDRAFT_v1g113641</name>
</gene>
<evidence type="ECO:0000256" key="5">
    <source>
        <dbReference type="ARBA" id="ARBA00023211"/>
    </source>
</evidence>
<dbReference type="SUPFAM" id="SSF64182">
    <property type="entry name" value="DHH phosphoesterases"/>
    <property type="match status" value="1"/>
</dbReference>
<dbReference type="InterPro" id="IPR001667">
    <property type="entry name" value="DDH_dom"/>
</dbReference>
<name>A7SCR9_NEMVE</name>
<dbReference type="OMA" id="FNFYSET"/>
<feature type="non-terminal residue" evidence="8">
    <location>
        <position position="241"/>
    </location>
</feature>
<dbReference type="Pfam" id="PF02833">
    <property type="entry name" value="DHHA2"/>
    <property type="match status" value="1"/>
</dbReference>
<dbReference type="Gene3D" id="3.10.310.20">
    <property type="entry name" value="DHHA2 domain"/>
    <property type="match status" value="1"/>
</dbReference>
<keyword evidence="9" id="KW-1185">Reference proteome</keyword>
<dbReference type="InterPro" id="IPR004097">
    <property type="entry name" value="DHHA2"/>
</dbReference>
<reference evidence="8 9" key="1">
    <citation type="journal article" date="2007" name="Science">
        <title>Sea anemone genome reveals ancestral eumetazoan gene repertoire and genomic organization.</title>
        <authorList>
            <person name="Putnam N.H."/>
            <person name="Srivastava M."/>
            <person name="Hellsten U."/>
            <person name="Dirks B."/>
            <person name="Chapman J."/>
            <person name="Salamov A."/>
            <person name="Terry A."/>
            <person name="Shapiro H."/>
            <person name="Lindquist E."/>
            <person name="Kapitonov V.V."/>
            <person name="Jurka J."/>
            <person name="Genikhovich G."/>
            <person name="Grigoriev I.V."/>
            <person name="Lucas S.M."/>
            <person name="Steele R.E."/>
            <person name="Finnerty J.R."/>
            <person name="Technau U."/>
            <person name="Martindale M.Q."/>
            <person name="Rokhsar D.S."/>
        </authorList>
    </citation>
    <scope>NUCLEOTIDE SEQUENCE [LARGE SCALE GENOMIC DNA]</scope>
    <source>
        <strain evidence="9">CH2 X CH6</strain>
    </source>
</reference>
<feature type="domain" description="DDH" evidence="6">
    <location>
        <begin position="4"/>
        <end position="158"/>
    </location>
</feature>
<evidence type="ECO:0000259" key="7">
    <source>
        <dbReference type="Pfam" id="PF02833"/>
    </source>
</evidence>
<evidence type="ECO:0000259" key="6">
    <source>
        <dbReference type="Pfam" id="PF01368"/>
    </source>
</evidence>
<dbReference type="KEGG" id="nve:5510036"/>
<evidence type="ECO:0000256" key="4">
    <source>
        <dbReference type="ARBA" id="ARBA00022801"/>
    </source>
</evidence>
<dbReference type="HOGENOM" id="CLU_019358_0_0_1"/>
<evidence type="ECO:0000313" key="8">
    <source>
        <dbReference type="EMBL" id="EDO38448.1"/>
    </source>
</evidence>
<dbReference type="Proteomes" id="UP000001593">
    <property type="component" value="Unassembled WGS sequence"/>
</dbReference>
<feature type="non-terminal residue" evidence="8">
    <location>
        <position position="1"/>
    </location>
</feature>
<dbReference type="InParanoid" id="A7SCR9"/>
<dbReference type="eggNOG" id="KOG4129">
    <property type="taxonomic scope" value="Eukaryota"/>
</dbReference>
<evidence type="ECO:0000313" key="9">
    <source>
        <dbReference type="Proteomes" id="UP000001593"/>
    </source>
</evidence>
<dbReference type="Pfam" id="PF01368">
    <property type="entry name" value="DHH"/>
    <property type="match status" value="1"/>
</dbReference>
<keyword evidence="3" id="KW-0479">Metal-binding</keyword>
<dbReference type="EMBL" id="DS469625">
    <property type="protein sequence ID" value="EDO38448.1"/>
    <property type="molecule type" value="Genomic_DNA"/>
</dbReference>
<evidence type="ECO:0000256" key="2">
    <source>
        <dbReference type="ARBA" id="ARBA00010331"/>
    </source>
</evidence>
<evidence type="ECO:0000256" key="3">
    <source>
        <dbReference type="ARBA" id="ARBA00022723"/>
    </source>
</evidence>
<comment type="cofactor">
    <cofactor evidence="1">
        <name>Mn(2+)</name>
        <dbReference type="ChEBI" id="CHEBI:29035"/>
    </cofactor>
</comment>
<evidence type="ECO:0000256" key="1">
    <source>
        <dbReference type="ARBA" id="ARBA00001936"/>
    </source>
</evidence>
<dbReference type="FunFam" id="3.90.1640.10:FF:000003">
    <property type="entry name" value="Prune homolog 2 with BCH domain"/>
    <property type="match status" value="1"/>
</dbReference>
<keyword evidence="4" id="KW-0378">Hydrolase</keyword>
<dbReference type="OrthoDB" id="374045at2759"/>
<protein>
    <submittedName>
        <fullName evidence="8">Uncharacterized protein</fullName>
    </submittedName>
</protein>
<dbReference type="GO" id="GO:0005737">
    <property type="term" value="C:cytoplasm"/>
    <property type="evidence" value="ECO:0000318"/>
    <property type="project" value="GO_Central"/>
</dbReference>
<dbReference type="AlphaFoldDB" id="A7SCR9"/>
<dbReference type="PhylomeDB" id="A7SCR9"/>
<dbReference type="STRING" id="45351.A7SCR9"/>
<dbReference type="Gene3D" id="3.90.1640.10">
    <property type="entry name" value="inorganic pyrophosphatase (n-terminal core)"/>
    <property type="match status" value="1"/>
</dbReference>
<dbReference type="PANTHER" id="PTHR12112:SF39">
    <property type="entry name" value="EG:152A3.5 PROTEIN (FBGN0003116_PN PROTEIN)"/>
    <property type="match status" value="1"/>
</dbReference>
<accession>A7SCR9</accession>
<proteinExistence type="inferred from homology"/>
<organism evidence="8 9">
    <name type="scientific">Nematostella vectensis</name>
    <name type="common">Starlet sea anemone</name>
    <dbReference type="NCBI Taxonomy" id="45351"/>
    <lineage>
        <taxon>Eukaryota</taxon>
        <taxon>Metazoa</taxon>
        <taxon>Cnidaria</taxon>
        <taxon>Anthozoa</taxon>
        <taxon>Hexacorallia</taxon>
        <taxon>Actiniaria</taxon>
        <taxon>Edwardsiidae</taxon>
        <taxon>Nematostella</taxon>
    </lineage>
</organism>
<feature type="domain" description="DHHA2" evidence="7">
    <location>
        <begin position="199"/>
        <end position="240"/>
    </location>
</feature>